<feature type="compositionally biased region" description="Polar residues" evidence="1">
    <location>
        <begin position="49"/>
        <end position="58"/>
    </location>
</feature>
<feature type="region of interest" description="Disordered" evidence="1">
    <location>
        <begin position="172"/>
        <end position="193"/>
    </location>
</feature>
<gene>
    <name evidence="2" type="ORF">LMG28138_05676</name>
</gene>
<name>A0A6S7BM32_9BURK</name>
<accession>A0A6S7BM32</accession>
<evidence type="ECO:0000313" key="2">
    <source>
        <dbReference type="EMBL" id="CAB3805553.1"/>
    </source>
</evidence>
<feature type="region of interest" description="Disordered" evidence="1">
    <location>
        <begin position="49"/>
        <end position="70"/>
    </location>
</feature>
<protein>
    <submittedName>
        <fullName evidence="2">Uncharacterized protein</fullName>
    </submittedName>
</protein>
<organism evidence="2 3">
    <name type="scientific">Pararobbsia alpina</name>
    <dbReference type="NCBI Taxonomy" id="621374"/>
    <lineage>
        <taxon>Bacteria</taxon>
        <taxon>Pseudomonadati</taxon>
        <taxon>Pseudomonadota</taxon>
        <taxon>Betaproteobacteria</taxon>
        <taxon>Burkholderiales</taxon>
        <taxon>Burkholderiaceae</taxon>
        <taxon>Pararobbsia</taxon>
    </lineage>
</organism>
<dbReference type="EMBL" id="CADIKM010000073">
    <property type="protein sequence ID" value="CAB3805553.1"/>
    <property type="molecule type" value="Genomic_DNA"/>
</dbReference>
<dbReference type="AlphaFoldDB" id="A0A6S7BM32"/>
<feature type="compositionally biased region" description="Pro residues" evidence="1">
    <location>
        <begin position="180"/>
        <end position="193"/>
    </location>
</feature>
<sequence length="193" mass="20434">MKYLGRPNRQALNNISGMTLSTHPRADGILVPADVVTWSESKGTYSSVLAHSPQSQGFEESGNKHKSAPAHSVDGLAVEVPVSASGSTAPSDRQDWGPGKSMVLSATAFMLIFGIFGQARQVAVSADTQRVKVSPKVVAPSGFRQKTVNPTSSGEIAWFHIFEPRAGGFRTYSRESAGASPPPVQFPSAPPEN</sequence>
<reference evidence="2 3" key="1">
    <citation type="submission" date="2020-04" db="EMBL/GenBank/DDBJ databases">
        <authorList>
            <person name="De Canck E."/>
        </authorList>
    </citation>
    <scope>NUCLEOTIDE SEQUENCE [LARGE SCALE GENOMIC DNA]</scope>
    <source>
        <strain evidence="2 3">LMG 28138</strain>
    </source>
</reference>
<dbReference type="Proteomes" id="UP000494115">
    <property type="component" value="Unassembled WGS sequence"/>
</dbReference>
<dbReference type="RefSeq" id="WP_175108203.1">
    <property type="nucleotide sequence ID" value="NZ_CADIKM010000073.1"/>
</dbReference>
<evidence type="ECO:0000313" key="3">
    <source>
        <dbReference type="Proteomes" id="UP000494115"/>
    </source>
</evidence>
<evidence type="ECO:0000256" key="1">
    <source>
        <dbReference type="SAM" id="MobiDB-lite"/>
    </source>
</evidence>
<keyword evidence="3" id="KW-1185">Reference proteome</keyword>
<proteinExistence type="predicted"/>